<evidence type="ECO:0000313" key="4">
    <source>
        <dbReference type="Proteomes" id="UP000660729"/>
    </source>
</evidence>
<comment type="caution">
    <text evidence="3">The sequence shown here is derived from an EMBL/GenBank/DDBJ whole genome shotgun (WGS) entry which is preliminary data.</text>
</comment>
<dbReference type="Pfam" id="PF24864">
    <property type="entry name" value="DUF7730"/>
    <property type="match status" value="1"/>
</dbReference>
<dbReference type="PANTHER" id="PTHR42085">
    <property type="entry name" value="F-BOX DOMAIN-CONTAINING PROTEIN"/>
    <property type="match status" value="1"/>
</dbReference>
<dbReference type="EMBL" id="JABCIY010000089">
    <property type="protein sequence ID" value="KAF7193337.1"/>
    <property type="molecule type" value="Genomic_DNA"/>
</dbReference>
<evidence type="ECO:0000256" key="1">
    <source>
        <dbReference type="SAM" id="MobiDB-lite"/>
    </source>
</evidence>
<dbReference type="InterPro" id="IPR056632">
    <property type="entry name" value="DUF7730"/>
</dbReference>
<name>A0A8H6RLW7_9PEZI</name>
<accession>A0A8H6RLW7</accession>
<dbReference type="AlphaFoldDB" id="A0A8H6RLW7"/>
<organism evidence="3 4">
    <name type="scientific">Pseudocercospora fuligena</name>
    <dbReference type="NCBI Taxonomy" id="685502"/>
    <lineage>
        <taxon>Eukaryota</taxon>
        <taxon>Fungi</taxon>
        <taxon>Dikarya</taxon>
        <taxon>Ascomycota</taxon>
        <taxon>Pezizomycotina</taxon>
        <taxon>Dothideomycetes</taxon>
        <taxon>Dothideomycetidae</taxon>
        <taxon>Mycosphaerellales</taxon>
        <taxon>Mycosphaerellaceae</taxon>
        <taxon>Pseudocercospora</taxon>
    </lineage>
</organism>
<dbReference type="OrthoDB" id="3946696at2759"/>
<protein>
    <recommendedName>
        <fullName evidence="2">DUF7730 domain-containing protein</fullName>
    </recommendedName>
</protein>
<dbReference type="Proteomes" id="UP000660729">
    <property type="component" value="Unassembled WGS sequence"/>
</dbReference>
<feature type="region of interest" description="Disordered" evidence="1">
    <location>
        <begin position="1"/>
        <end position="27"/>
    </location>
</feature>
<keyword evidence="4" id="KW-1185">Reference proteome</keyword>
<dbReference type="PANTHER" id="PTHR42085:SF2">
    <property type="entry name" value="F-BOX DOMAIN-CONTAINING PROTEIN"/>
    <property type="match status" value="1"/>
</dbReference>
<gene>
    <name evidence="3" type="ORF">HII31_05316</name>
</gene>
<proteinExistence type="predicted"/>
<feature type="compositionally biased region" description="Basic residues" evidence="1">
    <location>
        <begin position="1"/>
        <end position="16"/>
    </location>
</feature>
<evidence type="ECO:0000259" key="2">
    <source>
        <dbReference type="Pfam" id="PF24864"/>
    </source>
</evidence>
<reference evidence="3" key="1">
    <citation type="submission" date="2020-04" db="EMBL/GenBank/DDBJ databases">
        <title>Draft genome resource of the tomato pathogen Pseudocercospora fuligena.</title>
        <authorList>
            <person name="Zaccaron A."/>
        </authorList>
    </citation>
    <scope>NUCLEOTIDE SEQUENCE</scope>
    <source>
        <strain evidence="3">PF001</strain>
    </source>
</reference>
<dbReference type="InterPro" id="IPR038883">
    <property type="entry name" value="AN11006-like"/>
</dbReference>
<evidence type="ECO:0000313" key="3">
    <source>
        <dbReference type="EMBL" id="KAF7193337.1"/>
    </source>
</evidence>
<feature type="domain" description="DUF7730" evidence="2">
    <location>
        <begin position="90"/>
        <end position="283"/>
    </location>
</feature>
<sequence>MRANKHNSRPPPMRKKITADTQDSNTPQHPMIVCNGIWSSVVNSKDADGAVSIQRYEWDRNSLQAYAKFRKLYGERKFSKPHPAKPFTASFLDLPAELRNRVYELVLVLDPAYVELSAKTTVYWVGNEKAREHHLKRYKYDIQRRLRLLRVCKQIYEEASPMFYGENEFRFTSVKGWYALATWIDQIRPRNQRLIRKISIHVPWRGKVYDFQSDNEPESRVRMDMQQSILADMGLTPRQGWKQFNQLTSVKRVKKVLESHAKLEVLRLVIPDSFNPVWETTITNYNADVWDCRFVLDKTKFESLQIKLLTLQGSFEGQSDPPYDRAQVLATHRPIRRKARQEGIELEDVLYDGLGHYPVPSSEDREILEVAEDDGQA</sequence>